<feature type="transmembrane region" description="Helical" evidence="1">
    <location>
        <begin position="86"/>
        <end position="109"/>
    </location>
</feature>
<gene>
    <name evidence="2" type="ORF">DSM109990_03337</name>
</gene>
<accession>A0ABY3ZP75</accession>
<dbReference type="Proteomes" id="UP000831019">
    <property type="component" value="Plasmid pDSM109990_a"/>
</dbReference>
<organism evidence="2 3">
    <name type="scientific">Sulfitobacter dubius</name>
    <dbReference type="NCBI Taxonomy" id="218673"/>
    <lineage>
        <taxon>Bacteria</taxon>
        <taxon>Pseudomonadati</taxon>
        <taxon>Pseudomonadota</taxon>
        <taxon>Alphaproteobacteria</taxon>
        <taxon>Rhodobacterales</taxon>
        <taxon>Roseobacteraceae</taxon>
        <taxon>Sulfitobacter</taxon>
    </lineage>
</organism>
<evidence type="ECO:0000313" key="3">
    <source>
        <dbReference type="Proteomes" id="UP000831019"/>
    </source>
</evidence>
<dbReference type="EMBL" id="CP085145">
    <property type="protein sequence ID" value="UOA16457.1"/>
    <property type="molecule type" value="Genomic_DNA"/>
</dbReference>
<evidence type="ECO:0000313" key="2">
    <source>
        <dbReference type="EMBL" id="UOA16457.1"/>
    </source>
</evidence>
<keyword evidence="3" id="KW-1185">Reference proteome</keyword>
<keyword evidence="1" id="KW-1133">Transmembrane helix</keyword>
<reference evidence="3" key="1">
    <citation type="journal article" date="2022" name="Microorganisms">
        <title>Beyond the ABCs#Discovery of Three New Plasmid Types in Rhodobacterales (RepQ, RepY, RepW).</title>
        <authorList>
            <person name="Freese H.M."/>
            <person name="Ringel V."/>
            <person name="Overmann J."/>
            <person name="Petersen J."/>
        </authorList>
    </citation>
    <scope>NUCLEOTIDE SEQUENCE [LARGE SCALE GENOMIC DNA]</scope>
    <source>
        <strain evidence="3">DSM 109990</strain>
        <plasmid evidence="3">pDSM109990_a</plasmid>
    </source>
</reference>
<proteinExistence type="predicted"/>
<keyword evidence="1" id="KW-0812">Transmembrane</keyword>
<geneLocation type="plasmid" evidence="2 3">
    <name>pDSM109990_a</name>
</geneLocation>
<keyword evidence="1" id="KW-0472">Membrane</keyword>
<name>A0ABY3ZP75_9RHOB</name>
<dbReference type="RefSeq" id="WP_243263413.1">
    <property type="nucleotide sequence ID" value="NZ_CP085145.1"/>
</dbReference>
<feature type="transmembrane region" description="Helical" evidence="1">
    <location>
        <begin position="43"/>
        <end position="66"/>
    </location>
</feature>
<feature type="transmembrane region" description="Helical" evidence="1">
    <location>
        <begin position="12"/>
        <end position="31"/>
    </location>
</feature>
<protein>
    <submittedName>
        <fullName evidence="2">Uncharacterized protein</fullName>
    </submittedName>
</protein>
<sequence length="110" mass="12341">MRDILRLLLPPLVWLASFSAIYGLHGIGCALRWPEISYQEVSLFRFALLSAWFAAIFMQVALLFALHRDRFKAGSAFMQWTSLATGWVGLVAVIWTLYPVAVITACGAYD</sequence>
<evidence type="ECO:0000256" key="1">
    <source>
        <dbReference type="SAM" id="Phobius"/>
    </source>
</evidence>
<keyword evidence="2" id="KW-0614">Plasmid</keyword>